<dbReference type="Proteomes" id="UP000688947">
    <property type="component" value="Unassembled WGS sequence"/>
</dbReference>
<protein>
    <submittedName>
        <fullName evidence="1">Uncharacterized protein</fullName>
    </submittedName>
</protein>
<evidence type="ECO:0000313" key="2">
    <source>
        <dbReference type="Proteomes" id="UP000688947"/>
    </source>
</evidence>
<dbReference type="EMBL" id="JAENGZ010000393">
    <property type="protein sequence ID" value="KAG6960301.1"/>
    <property type="molecule type" value="Genomic_DNA"/>
</dbReference>
<gene>
    <name evidence="1" type="ORF">JG687_00008294</name>
</gene>
<organism evidence="1 2">
    <name type="scientific">Phytophthora cactorum</name>
    <dbReference type="NCBI Taxonomy" id="29920"/>
    <lineage>
        <taxon>Eukaryota</taxon>
        <taxon>Sar</taxon>
        <taxon>Stramenopiles</taxon>
        <taxon>Oomycota</taxon>
        <taxon>Peronosporomycetes</taxon>
        <taxon>Peronosporales</taxon>
        <taxon>Peronosporaceae</taxon>
        <taxon>Phytophthora</taxon>
    </lineage>
</organism>
<evidence type="ECO:0000313" key="1">
    <source>
        <dbReference type="EMBL" id="KAG6960301.1"/>
    </source>
</evidence>
<dbReference type="AlphaFoldDB" id="A0A8T1UHX5"/>
<name>A0A8T1UHX5_9STRA</name>
<reference evidence="1" key="1">
    <citation type="submission" date="2021-01" db="EMBL/GenBank/DDBJ databases">
        <title>Phytophthora aleatoria, a newly-described species from Pinus radiata is distinct from Phytophthora cactorum isolates based on comparative genomics.</title>
        <authorList>
            <person name="Mcdougal R."/>
            <person name="Panda P."/>
            <person name="Williams N."/>
            <person name="Studholme D.J."/>
        </authorList>
    </citation>
    <scope>NUCLEOTIDE SEQUENCE</scope>
    <source>
        <strain evidence="1">NZFS 3830</strain>
    </source>
</reference>
<sequence>KQIQVDSNVALTPAALKRRQEREKLEDEVSSSAESQDRLAKARKGVASVMLKCVPSTLGDVVRQLCKSSEYSCYLVGGNEEVRKSKFHVVSFLDDYVNRPKLLSNVNLYGFMMRCFRKRKRPSCAI</sequence>
<comment type="caution">
    <text evidence="1">The sequence shown here is derived from an EMBL/GenBank/DDBJ whole genome shotgun (WGS) entry which is preliminary data.</text>
</comment>
<proteinExistence type="predicted"/>
<accession>A0A8T1UHX5</accession>
<feature type="non-terminal residue" evidence="1">
    <location>
        <position position="126"/>
    </location>
</feature>